<organism evidence="1 2">
    <name type="scientific">Riccia fluitans</name>
    <dbReference type="NCBI Taxonomy" id="41844"/>
    <lineage>
        <taxon>Eukaryota</taxon>
        <taxon>Viridiplantae</taxon>
        <taxon>Streptophyta</taxon>
        <taxon>Embryophyta</taxon>
        <taxon>Marchantiophyta</taxon>
        <taxon>Marchantiopsida</taxon>
        <taxon>Marchantiidae</taxon>
        <taxon>Marchantiales</taxon>
        <taxon>Ricciaceae</taxon>
        <taxon>Riccia</taxon>
    </lineage>
</organism>
<evidence type="ECO:0000313" key="1">
    <source>
        <dbReference type="EMBL" id="KAL2621104.1"/>
    </source>
</evidence>
<name>A0ABD1Y2W8_9MARC</name>
<reference evidence="1 2" key="1">
    <citation type="submission" date="2024-09" db="EMBL/GenBank/DDBJ databases">
        <title>Chromosome-scale assembly of Riccia fluitans.</title>
        <authorList>
            <person name="Paukszto L."/>
            <person name="Sawicki J."/>
            <person name="Karawczyk K."/>
            <person name="Piernik-Szablinska J."/>
            <person name="Szczecinska M."/>
            <person name="Mazdziarz M."/>
        </authorList>
    </citation>
    <scope>NUCLEOTIDE SEQUENCE [LARGE SCALE GENOMIC DNA]</scope>
    <source>
        <strain evidence="1">Rf_01</strain>
        <tissue evidence="1">Aerial parts of the thallus</tissue>
    </source>
</reference>
<evidence type="ECO:0000313" key="2">
    <source>
        <dbReference type="Proteomes" id="UP001605036"/>
    </source>
</evidence>
<keyword evidence="2" id="KW-1185">Reference proteome</keyword>
<accession>A0ABD1Y2W8</accession>
<gene>
    <name evidence="1" type="ORF">R1flu_001309</name>
</gene>
<dbReference type="AlphaFoldDB" id="A0ABD1Y2W8"/>
<proteinExistence type="predicted"/>
<sequence length="71" mass="8425">MQKKETVFSSGRLSTRTNEYLVRGRFLSTNTQLANCYGQRYGDTQRRYHKISMLHRQKFLVQIKQSGLLVR</sequence>
<protein>
    <submittedName>
        <fullName evidence="1">Uncharacterized protein</fullName>
    </submittedName>
</protein>
<dbReference type="EMBL" id="JBHFFA010000006">
    <property type="protein sequence ID" value="KAL2621104.1"/>
    <property type="molecule type" value="Genomic_DNA"/>
</dbReference>
<dbReference type="Proteomes" id="UP001605036">
    <property type="component" value="Unassembled WGS sequence"/>
</dbReference>
<comment type="caution">
    <text evidence="1">The sequence shown here is derived from an EMBL/GenBank/DDBJ whole genome shotgun (WGS) entry which is preliminary data.</text>
</comment>